<sequence length="481" mass="52495">MEEQQLGAPSFPLSSADFQPEQALADETRDAVTRLAILAEHSVENIQANDQQHHGLYEPETPGQGQHHDLNGKSLRREHEVGHQQMDQEHDQQHHMDPELHDPQQQQQHLPPSMAEALDQQNLDEQHLRHAEGLLSFANENVGNEYYASQSDNLSRMLEAQTVDTLGGEAGNDLENGAHDDDGAGVQLDENGYPLDAGLNGGLYGNSQDAQHAAMMAGEHGGHMGLDGVDGMHDDYHSGSGGSSSMRMDSSRKRKRISKDTVPAEAVKLKKDVHKEVERKRRAVINEGVAAIAAVLPTNEKQKGLILAHAAQYIRQLQETERINTNSWAEEKGMLEQDIADLRSQLQHTQARLEQEHAHFERIDLAWREAEERAAVLQSELEDMRRRIAEGGASAGLGADEAEDEAGHGHADMDQEHVDDTLDNPDDEFAIEAASSAVAGTGSGTNVGVGSGHDIADTEMHDEQTPGYATSEPGDHEALAA</sequence>
<protein>
    <submittedName>
        <fullName evidence="1">Uncharacterized protein</fullName>
    </submittedName>
</protein>
<dbReference type="EMBL" id="JASBWU010000006">
    <property type="protein sequence ID" value="KAJ9120729.1"/>
    <property type="molecule type" value="Genomic_DNA"/>
</dbReference>
<proteinExistence type="predicted"/>
<comment type="caution">
    <text evidence="1">The sequence shown here is derived from an EMBL/GenBank/DDBJ whole genome shotgun (WGS) entry which is preliminary data.</text>
</comment>
<organism evidence="1 2">
    <name type="scientific">Naganishia vaughanmartiniae</name>
    <dbReference type="NCBI Taxonomy" id="1424756"/>
    <lineage>
        <taxon>Eukaryota</taxon>
        <taxon>Fungi</taxon>
        <taxon>Dikarya</taxon>
        <taxon>Basidiomycota</taxon>
        <taxon>Agaricomycotina</taxon>
        <taxon>Tremellomycetes</taxon>
        <taxon>Filobasidiales</taxon>
        <taxon>Filobasidiaceae</taxon>
        <taxon>Naganishia</taxon>
    </lineage>
</organism>
<reference evidence="1" key="1">
    <citation type="submission" date="2023-04" db="EMBL/GenBank/DDBJ databases">
        <title>Draft Genome sequencing of Naganishia species isolated from polar environments using Oxford Nanopore Technology.</title>
        <authorList>
            <person name="Leo P."/>
            <person name="Venkateswaran K."/>
        </authorList>
    </citation>
    <scope>NUCLEOTIDE SEQUENCE</scope>
    <source>
        <strain evidence="1">MNA-CCFEE 5425</strain>
    </source>
</reference>
<evidence type="ECO:0000313" key="2">
    <source>
        <dbReference type="Proteomes" id="UP001243375"/>
    </source>
</evidence>
<evidence type="ECO:0000313" key="1">
    <source>
        <dbReference type="EMBL" id="KAJ9120729.1"/>
    </source>
</evidence>
<name>A0ACC2X9M4_9TREE</name>
<keyword evidence="2" id="KW-1185">Reference proteome</keyword>
<accession>A0ACC2X9M4</accession>
<dbReference type="Proteomes" id="UP001243375">
    <property type="component" value="Unassembled WGS sequence"/>
</dbReference>
<gene>
    <name evidence="1" type="ORF">QFC22_002660</name>
</gene>